<dbReference type="PANTHER" id="PTHR13526:SF8">
    <property type="entry name" value="TRANSCRIPTION FACTOR SPT20 HOMOLOG"/>
    <property type="match status" value="1"/>
</dbReference>
<evidence type="ECO:0000259" key="2">
    <source>
        <dbReference type="Pfam" id="PF12090"/>
    </source>
</evidence>
<feature type="region of interest" description="Disordered" evidence="1">
    <location>
        <begin position="178"/>
        <end position="207"/>
    </location>
</feature>
<evidence type="ECO:0000313" key="3">
    <source>
        <dbReference type="EMBL" id="QBM88417.1"/>
    </source>
</evidence>
<dbReference type="PANTHER" id="PTHR13526">
    <property type="entry name" value="TRANSCRIPTION FACTOR SPT20 HOMOLOG"/>
    <property type="match status" value="1"/>
</dbReference>
<organism evidence="3 4">
    <name type="scientific">Metschnikowia aff. pulcherrima</name>
    <dbReference type="NCBI Taxonomy" id="2163413"/>
    <lineage>
        <taxon>Eukaryota</taxon>
        <taxon>Fungi</taxon>
        <taxon>Dikarya</taxon>
        <taxon>Ascomycota</taxon>
        <taxon>Saccharomycotina</taxon>
        <taxon>Pichiomycetes</taxon>
        <taxon>Metschnikowiaceae</taxon>
        <taxon>Metschnikowia</taxon>
    </lineage>
</organism>
<feature type="region of interest" description="Disordered" evidence="1">
    <location>
        <begin position="574"/>
        <end position="600"/>
    </location>
</feature>
<name>A0A4P6XM39_9ASCO</name>
<evidence type="ECO:0000256" key="1">
    <source>
        <dbReference type="SAM" id="MobiDB-lite"/>
    </source>
</evidence>
<feature type="compositionally biased region" description="Polar residues" evidence="1">
    <location>
        <begin position="31"/>
        <end position="40"/>
    </location>
</feature>
<feature type="domain" description="Spt20-like SEP" evidence="2">
    <location>
        <begin position="88"/>
        <end position="273"/>
    </location>
</feature>
<dbReference type="GO" id="GO:0000124">
    <property type="term" value="C:SAGA complex"/>
    <property type="evidence" value="ECO:0007669"/>
    <property type="project" value="InterPro"/>
</dbReference>
<protein>
    <submittedName>
        <fullName evidence="3">Transcription factor SPT20</fullName>
    </submittedName>
</protein>
<dbReference type="InterPro" id="IPR046468">
    <property type="entry name" value="Spt20-like_SEP"/>
</dbReference>
<feature type="compositionally biased region" description="Low complexity" evidence="1">
    <location>
        <begin position="672"/>
        <end position="686"/>
    </location>
</feature>
<feature type="compositionally biased region" description="Low complexity" evidence="1">
    <location>
        <begin position="535"/>
        <end position="544"/>
    </location>
</feature>
<accession>A0A4P6XM39</accession>
<feature type="region of interest" description="Disordered" evidence="1">
    <location>
        <begin position="439"/>
        <end position="487"/>
    </location>
</feature>
<reference evidence="4" key="1">
    <citation type="submission" date="2019-03" db="EMBL/GenBank/DDBJ databases">
        <title>Snf2 controls pulcherriminic acid biosynthesis and connects pigmentation and antifungal activity of the yeast Metschnikowia pulcherrima.</title>
        <authorList>
            <person name="Gore-Lloyd D."/>
            <person name="Sumann I."/>
            <person name="Brachmann A.O."/>
            <person name="Schneeberger K."/>
            <person name="Ortiz-Merino R.A."/>
            <person name="Moreno-Beltran M."/>
            <person name="Schlaefli M."/>
            <person name="Kirner P."/>
            <person name="Santos Kron A."/>
            <person name="Wolfe K.H."/>
            <person name="Piel J."/>
            <person name="Ahrens C.H."/>
            <person name="Henk D."/>
            <person name="Freimoser F.M."/>
        </authorList>
    </citation>
    <scope>NUCLEOTIDE SEQUENCE [LARGE SCALE GENOMIC DNA]</scope>
    <source>
        <strain evidence="4">APC 1.2</strain>
    </source>
</reference>
<dbReference type="EMBL" id="CP034458">
    <property type="protein sequence ID" value="QBM88417.1"/>
    <property type="molecule type" value="Genomic_DNA"/>
</dbReference>
<feature type="region of interest" description="Disordered" evidence="1">
    <location>
        <begin position="23"/>
        <end position="51"/>
    </location>
</feature>
<dbReference type="Pfam" id="PF12090">
    <property type="entry name" value="Spt20_SEP"/>
    <property type="match status" value="1"/>
</dbReference>
<dbReference type="STRING" id="2163413.A0A4P6XM39"/>
<dbReference type="Proteomes" id="UP000292447">
    <property type="component" value="Chromosome III"/>
</dbReference>
<dbReference type="AlphaFoldDB" id="A0A4P6XM39"/>
<feature type="compositionally biased region" description="Polar residues" evidence="1">
    <location>
        <begin position="501"/>
        <end position="511"/>
    </location>
</feature>
<keyword evidence="4" id="KW-1185">Reference proteome</keyword>
<feature type="compositionally biased region" description="Low complexity" evidence="1">
    <location>
        <begin position="551"/>
        <end position="562"/>
    </location>
</feature>
<feature type="compositionally biased region" description="Polar residues" evidence="1">
    <location>
        <begin position="687"/>
        <end position="710"/>
    </location>
</feature>
<dbReference type="GO" id="GO:0006357">
    <property type="term" value="P:regulation of transcription by RNA polymerase II"/>
    <property type="evidence" value="ECO:0007669"/>
    <property type="project" value="TreeGrafter"/>
</dbReference>
<dbReference type="InterPro" id="IPR021950">
    <property type="entry name" value="Spt20"/>
</dbReference>
<evidence type="ECO:0000313" key="4">
    <source>
        <dbReference type="Proteomes" id="UP000292447"/>
    </source>
</evidence>
<dbReference type="GO" id="GO:0003712">
    <property type="term" value="F:transcription coregulator activity"/>
    <property type="evidence" value="ECO:0007669"/>
    <property type="project" value="InterPro"/>
</dbReference>
<feature type="compositionally biased region" description="Low complexity" evidence="1">
    <location>
        <begin position="464"/>
        <end position="484"/>
    </location>
</feature>
<feature type="compositionally biased region" description="Low complexity" evidence="1">
    <location>
        <begin position="187"/>
        <end position="205"/>
    </location>
</feature>
<feature type="region of interest" description="Disordered" evidence="1">
    <location>
        <begin position="500"/>
        <end position="562"/>
    </location>
</feature>
<feature type="compositionally biased region" description="Polar residues" evidence="1">
    <location>
        <begin position="588"/>
        <end position="600"/>
    </location>
</feature>
<feature type="compositionally biased region" description="Low complexity" evidence="1">
    <location>
        <begin position="574"/>
        <end position="587"/>
    </location>
</feature>
<feature type="region of interest" description="Disordered" evidence="1">
    <location>
        <begin position="669"/>
        <end position="710"/>
    </location>
</feature>
<proteinExistence type="predicted"/>
<sequence length="890" mass="98942">MADHSSVTGAGLADRLSAVNNVMPQKAGLASAQQKMQPPTRNEPGAQQPPTAQQLQQIKELQIRQARAKLGPAAFTLTLAEILRKFAKYPPSLTFHIYKTHYRFNNTQDSSIIPKDSPMARSFLQHMIREEIPVEMTELLKDFAIRFYDGCLIVQVYDHRHMITVGGSRSELSKASTIAHDKEADPKSSQASTPATPSTLSTPAARPKMYRTLLRPTAQSLYYDLLYHTDSTLTKFTDLLLLQMEAEILTLTNRKLDLAAPLNPYLQDEILQPEIELPKVVWDEQKEDYKVIHSHREPTAVEVRKLHQEQMTMQKLSEFEELMFLLSSKYKHPSESTAEKKLVVVGPTVALSAEVGSLEGTPSVGATVGLSSVPDKTRAPAIASTSVLAGGSGTLNQFMRLRFIEEIRKRKELQKQQAGAAVAAHTQTSISGTLALSGANRSGGLKPNIKIPGQSSIPGPPVGQPQQNGQLQNQQFHKQQQQQQRAYVGKGPVFSPAAAHNVQTRPVSDTQPIPPEYGTSPLPQNTRPPLGIPRQNMLMQNNMQGNPKLTQQPVQAQQQQQQLAKQADQIRAQQFQVQQARQQQMRQNTVHQSPQPSPQNYTQLKQLQQAAQMAQAQAAKRQKLAGVAVNQIPQQSPYPQQMRTPQMGNVQPGSNLNTPVMGNVPMANGLASSSPQMGSQMPQMTQLAQGQASFPQGQSHMGNNRPATQPALTQPVQAGLKTLQQQQRQQHQQIFQMTLTPQEQHTFRQLQTRMNTLVQMGNTGVAPNRTRLTAPQQQQAIQQAKHIQQQLLLRFPTYFQRLRQYQALLEERRLAMQRQAPQGQPQLLQLQPQTQSQHDVANSMGIADSPMYSQQNVGMNMTLPGMQQHMMSLPMMPQMNNGMHSGPPKQ</sequence>
<gene>
    <name evidence="3" type="primary">MPUL0C03850</name>
    <name evidence="3" type="ORF">METSCH_C03850</name>
</gene>